<dbReference type="AlphaFoldDB" id="A0A0T9QBD7"/>
<keyword evidence="3" id="KW-1185">Reference proteome</keyword>
<protein>
    <submittedName>
        <fullName evidence="1">Uncharacterized protein</fullName>
    </submittedName>
</protein>
<dbReference type="RefSeq" id="WP_049613853.1">
    <property type="nucleotide sequence ID" value="NZ_CAWMMU010000025.1"/>
</dbReference>
<dbReference type="Proteomes" id="UP000044625">
    <property type="component" value="Unassembled WGS sequence"/>
</dbReference>
<sequence>MKRINSKIDLPKEFNLNKYNALSTMSDKDLFRQVYSRQAYLGGVGSYDSSTYFLEYGELLPQPFDSRDPFDEFDMSMPEEYYDFNGGRERLANYQKNIDTSRRITNGYGLHGVTRHQVSFLSESNDTNGSRVGMPLIIDNEEFNEVLESGDENHGLIMARMTDSISMITNEGLLLTVDLTIPDELLVDDFKKLLPIWRKEIGIESVNVPFNNSWDVIRRKIVDYNIIPYIDLMAWSIDSRCTISQGVLAVSLFPSGEKDAFAIAQTIKPFVDKLMNEESLEKFRREISK</sequence>
<dbReference type="Pfam" id="PF19924">
    <property type="entry name" value="DUF6387"/>
    <property type="match status" value="1"/>
</dbReference>
<evidence type="ECO:0000313" key="2">
    <source>
        <dbReference type="EMBL" id="CRY68768.1"/>
    </source>
</evidence>
<organism evidence="1 4">
    <name type="scientific">Yersinia pekkanenii</name>
    <dbReference type="NCBI Taxonomy" id="1288385"/>
    <lineage>
        <taxon>Bacteria</taxon>
        <taxon>Pseudomonadati</taxon>
        <taxon>Pseudomonadota</taxon>
        <taxon>Gammaproteobacteria</taxon>
        <taxon>Enterobacterales</taxon>
        <taxon>Yersiniaceae</taxon>
        <taxon>Yersinia</taxon>
    </lineage>
</organism>
<evidence type="ECO:0000313" key="4">
    <source>
        <dbReference type="Proteomes" id="UP000045840"/>
    </source>
</evidence>
<evidence type="ECO:0000313" key="1">
    <source>
        <dbReference type="EMBL" id="CNI04325.1"/>
    </source>
</evidence>
<evidence type="ECO:0000313" key="3">
    <source>
        <dbReference type="Proteomes" id="UP000044625"/>
    </source>
</evidence>
<dbReference type="InterPro" id="IPR045664">
    <property type="entry name" value="DUF6387"/>
</dbReference>
<dbReference type="EMBL" id="CWJL01000025">
    <property type="protein sequence ID" value="CRY68768.1"/>
    <property type="molecule type" value="Genomic_DNA"/>
</dbReference>
<dbReference type="Proteomes" id="UP000045840">
    <property type="component" value="Unassembled WGS sequence"/>
</dbReference>
<proteinExistence type="predicted"/>
<dbReference type="STRING" id="1288385.ERS137968_03896"/>
<dbReference type="EMBL" id="CQAZ01000025">
    <property type="protein sequence ID" value="CNI04325.1"/>
    <property type="molecule type" value="Genomic_DNA"/>
</dbReference>
<dbReference type="OrthoDB" id="6505430at2"/>
<reference evidence="1" key="3">
    <citation type="submission" date="2015-03" db="EMBL/GenBank/DDBJ databases">
        <authorList>
            <person name="Murphy D."/>
        </authorList>
    </citation>
    <scope>NUCLEOTIDE SEQUENCE [LARGE SCALE GENOMIC DNA]</scope>
    <source>
        <strain evidence="1">A125KOH2</strain>
    </source>
</reference>
<reference evidence="4" key="1">
    <citation type="submission" date="2015-03" db="EMBL/GenBank/DDBJ databases">
        <authorList>
            <consortium name="Pathogen Informatics"/>
        </authorList>
    </citation>
    <scope>NUCLEOTIDE SEQUENCE [LARGE SCALE GENOMIC DNA]</scope>
    <source>
        <strain evidence="4">A125KOH2</strain>
    </source>
</reference>
<accession>A0A0T9QBD7</accession>
<gene>
    <name evidence="1" type="ORF">ERS008529_02895</name>
    <name evidence="2" type="ORF">ERS137968_03896</name>
</gene>
<name>A0A0T9QBD7_9GAMM</name>
<reference evidence="2 3" key="2">
    <citation type="submission" date="2015-03" db="EMBL/GenBank/DDBJ databases">
        <authorList>
            <consortium name="Pathogen Informatics"/>
            <person name="Murphy D."/>
        </authorList>
    </citation>
    <scope>NUCLEOTIDE SEQUENCE [LARGE SCALE GENOMIC DNA]</scope>
    <source>
        <strain evidence="2">Type strain: CIP110230</strain>
        <strain evidence="3">type strain: CIP110230</strain>
    </source>
</reference>